<accession>A0A4Q9FVV6</accession>
<reference evidence="2 3" key="1">
    <citation type="journal article" date="2015" name="Int. J. Syst. Evol. Microbiol.">
        <title>Hyunsoonleella pacifica sp. nov., isolated from seawater of South Pacific Gyre.</title>
        <authorList>
            <person name="Gao X."/>
            <person name="Zhang Z."/>
            <person name="Dai X."/>
            <person name="Zhang X.H."/>
        </authorList>
    </citation>
    <scope>NUCLEOTIDE SEQUENCE [LARGE SCALE GENOMIC DNA]</scope>
    <source>
        <strain evidence="2 3">SW033</strain>
    </source>
</reference>
<gene>
    <name evidence="2" type="ORF">EYD46_01385</name>
</gene>
<organism evidence="2 3">
    <name type="scientific">Hyunsoonleella pacifica</name>
    <dbReference type="NCBI Taxonomy" id="1080224"/>
    <lineage>
        <taxon>Bacteria</taxon>
        <taxon>Pseudomonadati</taxon>
        <taxon>Bacteroidota</taxon>
        <taxon>Flavobacteriia</taxon>
        <taxon>Flavobacteriales</taxon>
        <taxon>Flavobacteriaceae</taxon>
    </lineage>
</organism>
<dbReference type="AlphaFoldDB" id="A0A4Q9FVV6"/>
<protein>
    <recommendedName>
        <fullName evidence="1">PL28 ulvan lyase domain-containing protein</fullName>
    </recommendedName>
</protein>
<evidence type="ECO:0000313" key="2">
    <source>
        <dbReference type="EMBL" id="TBN18745.1"/>
    </source>
</evidence>
<sequence>MKRQLNFLNVSLAQVFFTATLLVITSCTQDEAVENIDDTISINEPEVDTNNLASKKKGKKISACNNPGGYQLYTYGETSSSNTDSQDLVSKTAQNGIGVDVIRFLDDRTCKYNYSQSGNRGIYRIAAGSNKYDAKQPRIERATKTVNRKKGNFVSVEGTVKIKRVGNKATGNYPSNDPRDQRGTYIIQAKGTHSHATIGSIDPAIMLVLAKDKGNGTVDLWSEQITKRGGSSNTGREMKFIKNVAKNTTFKIKMVNGWSTDTKQYVKIYINGRLEHTHNVPNTKITKKENGEDVIRFQTGKNAKIRFGVYRCHKGEANIEWSNVKHNFKG</sequence>
<proteinExistence type="predicted"/>
<dbReference type="PROSITE" id="PS51257">
    <property type="entry name" value="PROKAR_LIPOPROTEIN"/>
    <property type="match status" value="1"/>
</dbReference>
<dbReference type="Proteomes" id="UP000292372">
    <property type="component" value="Unassembled WGS sequence"/>
</dbReference>
<name>A0A4Q9FVV6_9FLAO</name>
<evidence type="ECO:0000259" key="1">
    <source>
        <dbReference type="Pfam" id="PF22826"/>
    </source>
</evidence>
<dbReference type="OrthoDB" id="1415098at2"/>
<dbReference type="Gene3D" id="2.60.120.200">
    <property type="match status" value="1"/>
</dbReference>
<feature type="domain" description="PL28 ulvan lyase" evidence="1">
    <location>
        <begin position="96"/>
        <end position="328"/>
    </location>
</feature>
<keyword evidence="3" id="KW-1185">Reference proteome</keyword>
<comment type="caution">
    <text evidence="2">The sequence shown here is derived from an EMBL/GenBank/DDBJ whole genome shotgun (WGS) entry which is preliminary data.</text>
</comment>
<dbReference type="InterPro" id="IPR054591">
    <property type="entry name" value="PL28"/>
</dbReference>
<dbReference type="EMBL" id="SIRS01000001">
    <property type="protein sequence ID" value="TBN18745.1"/>
    <property type="molecule type" value="Genomic_DNA"/>
</dbReference>
<dbReference type="Pfam" id="PF22826">
    <property type="entry name" value="PL28"/>
    <property type="match status" value="1"/>
</dbReference>
<evidence type="ECO:0000313" key="3">
    <source>
        <dbReference type="Proteomes" id="UP000292372"/>
    </source>
</evidence>
<dbReference type="RefSeq" id="WP_130935262.1">
    <property type="nucleotide sequence ID" value="NZ_BMEE01000001.1"/>
</dbReference>